<protein>
    <submittedName>
        <fullName evidence="1">Uncharacterized protein</fullName>
    </submittedName>
</protein>
<gene>
    <name evidence="1" type="ORF">M407DRAFT_19645</name>
</gene>
<dbReference type="EMBL" id="KN822964">
    <property type="protein sequence ID" value="KIO31266.1"/>
    <property type="molecule type" value="Genomic_DNA"/>
</dbReference>
<reference evidence="1 2" key="1">
    <citation type="submission" date="2014-04" db="EMBL/GenBank/DDBJ databases">
        <authorList>
            <consortium name="DOE Joint Genome Institute"/>
            <person name="Kuo A."/>
            <person name="Girlanda M."/>
            <person name="Perotto S."/>
            <person name="Kohler A."/>
            <person name="Nagy L.G."/>
            <person name="Floudas D."/>
            <person name="Copeland A."/>
            <person name="Barry K.W."/>
            <person name="Cichocki N."/>
            <person name="Veneault-Fourrey C."/>
            <person name="LaButti K."/>
            <person name="Lindquist E.A."/>
            <person name="Lipzen A."/>
            <person name="Lundell T."/>
            <person name="Morin E."/>
            <person name="Murat C."/>
            <person name="Sun H."/>
            <person name="Tunlid A."/>
            <person name="Henrissat B."/>
            <person name="Grigoriev I.V."/>
            <person name="Hibbett D.S."/>
            <person name="Martin F."/>
            <person name="Nordberg H.P."/>
            <person name="Cantor M.N."/>
            <person name="Hua S.X."/>
        </authorList>
    </citation>
    <scope>NUCLEOTIDE SEQUENCE [LARGE SCALE GENOMIC DNA]</scope>
    <source>
        <strain evidence="1 2">MUT 4182</strain>
    </source>
</reference>
<organism evidence="1 2">
    <name type="scientific">Tulasnella calospora MUT 4182</name>
    <dbReference type="NCBI Taxonomy" id="1051891"/>
    <lineage>
        <taxon>Eukaryota</taxon>
        <taxon>Fungi</taxon>
        <taxon>Dikarya</taxon>
        <taxon>Basidiomycota</taxon>
        <taxon>Agaricomycotina</taxon>
        <taxon>Agaricomycetes</taxon>
        <taxon>Cantharellales</taxon>
        <taxon>Tulasnellaceae</taxon>
        <taxon>Tulasnella</taxon>
    </lineage>
</organism>
<evidence type="ECO:0000313" key="1">
    <source>
        <dbReference type="EMBL" id="KIO31266.1"/>
    </source>
</evidence>
<reference evidence="2" key="2">
    <citation type="submission" date="2015-01" db="EMBL/GenBank/DDBJ databases">
        <title>Evolutionary Origins and Diversification of the Mycorrhizal Mutualists.</title>
        <authorList>
            <consortium name="DOE Joint Genome Institute"/>
            <consortium name="Mycorrhizal Genomics Consortium"/>
            <person name="Kohler A."/>
            <person name="Kuo A."/>
            <person name="Nagy L.G."/>
            <person name="Floudas D."/>
            <person name="Copeland A."/>
            <person name="Barry K.W."/>
            <person name="Cichocki N."/>
            <person name="Veneault-Fourrey C."/>
            <person name="LaButti K."/>
            <person name="Lindquist E.A."/>
            <person name="Lipzen A."/>
            <person name="Lundell T."/>
            <person name="Morin E."/>
            <person name="Murat C."/>
            <person name="Riley R."/>
            <person name="Ohm R."/>
            <person name="Sun H."/>
            <person name="Tunlid A."/>
            <person name="Henrissat B."/>
            <person name="Grigoriev I.V."/>
            <person name="Hibbett D.S."/>
            <person name="Martin F."/>
        </authorList>
    </citation>
    <scope>NUCLEOTIDE SEQUENCE [LARGE SCALE GENOMIC DNA]</scope>
    <source>
        <strain evidence="2">MUT 4182</strain>
    </source>
</reference>
<evidence type="ECO:0000313" key="2">
    <source>
        <dbReference type="Proteomes" id="UP000054248"/>
    </source>
</evidence>
<accession>A0A0C3QRD8</accession>
<keyword evidence="2" id="KW-1185">Reference proteome</keyword>
<sequence>MVRRSPRNHSASPTSSFVNLRVKPATVPWSDPTFSLEYHLIVSLETNRRWRHGLFSNVTPRDKIRYCDELARALFARHPNFAEPYRAKPSAYARAVKEKVEGFPTFFKARALSRARTRRSLAEVEQNVSSALRSTTLWKRHRLESELPGNSVSATWRPALPLELQLEVLHHFMNVDPITHSNYPNRNSPTSPAQRVDRNRAAAACLVNRSWYSEAIRWLYTKVTISKPCHYAGVFCPSSPINLSEGTKSLKLLTPVPRGLLYFNCAKVPYIQFDFGSSCTFFDVIEPQSGKRIKDLDRSEARIGALALNSVPLYQLTMGLETRKLRLFISKDRVVDPQNDIWQDLVGGHIAALRMMVHLRHLVIDADVYLLLLPGYFKEWCRSPHWRQALASVRAEAETMATFFDDTPLHTRSRTNVSVSCGNLKGAPNLDDQPCWLEATSIRSVVGSVLGGGE</sequence>
<proteinExistence type="predicted"/>
<dbReference type="AlphaFoldDB" id="A0A0C3QRD8"/>
<dbReference type="Proteomes" id="UP000054248">
    <property type="component" value="Unassembled WGS sequence"/>
</dbReference>
<dbReference type="OrthoDB" id="3200956at2759"/>
<dbReference type="HOGENOM" id="CLU_551186_0_0_1"/>
<name>A0A0C3QRD8_9AGAM</name>